<evidence type="ECO:0000256" key="2">
    <source>
        <dbReference type="ARBA" id="ARBA00008016"/>
    </source>
</evidence>
<dbReference type="InterPro" id="IPR018078">
    <property type="entry name" value="DNA-binding_RecF_CS"/>
</dbReference>
<evidence type="ECO:0000259" key="14">
    <source>
        <dbReference type="Pfam" id="PF02463"/>
    </source>
</evidence>
<evidence type="ECO:0000256" key="11">
    <source>
        <dbReference type="ARBA" id="ARBA00023236"/>
    </source>
</evidence>
<evidence type="ECO:0000256" key="9">
    <source>
        <dbReference type="ARBA" id="ARBA00023125"/>
    </source>
</evidence>
<dbReference type="InterPro" id="IPR003395">
    <property type="entry name" value="RecF/RecN/SMC_N"/>
</dbReference>
<sequence>MIVQKLKLYNYRNFCEIELDFCDGLNLIVGRNASGKTNILEAINVALKGKSFKTNTNSHLIKFGEDEARIIMDVYDDGFEDKIDITIKSNEKILNVNEAFVNTIKEYNEYFECIVFKPDDLKIVKESKSLRRKFLDESISGVDNYYRTVLKQYNQVLDERNKLIKNHRYNSYFNEQLKALNIQLADTGSYIMHKRKSYVERLHLIAKNVCSNLSDENDKLDMENNFSIEYVEDMTNQKNTYYKSLVDILDKDLENKQTNLGIHRDDLDILINDKSAKFFASQAQVRTAILSMKLAQLDLSRFYNDRLPIILLDDVFSELDDYRINYIIRYIKDFQAFLTTSERAPEGLYTIKIGG</sequence>
<accession>A0A233V1Z8</accession>
<keyword evidence="9 12" id="KW-0238">DNA-binding</keyword>
<keyword evidence="11 12" id="KW-0742">SOS response</keyword>
<dbReference type="PROSITE" id="PS00618">
    <property type="entry name" value="RECF_2"/>
    <property type="match status" value="1"/>
</dbReference>
<dbReference type="NCBIfam" id="TIGR00611">
    <property type="entry name" value="recf"/>
    <property type="match status" value="1"/>
</dbReference>
<dbReference type="GO" id="GO:0006260">
    <property type="term" value="P:DNA replication"/>
    <property type="evidence" value="ECO:0007669"/>
    <property type="project" value="UniProtKB-UniRule"/>
</dbReference>
<dbReference type="Gene3D" id="3.40.50.300">
    <property type="entry name" value="P-loop containing nucleotide triphosphate hydrolases"/>
    <property type="match status" value="1"/>
</dbReference>
<evidence type="ECO:0000313" key="15">
    <source>
        <dbReference type="EMBL" id="OXZ26426.1"/>
    </source>
</evidence>
<gene>
    <name evidence="12" type="primary">recF</name>
    <name evidence="15" type="ORF">B9N49_09355</name>
</gene>
<feature type="binding site" evidence="12">
    <location>
        <begin position="30"/>
        <end position="37"/>
    </location>
    <ligand>
        <name>ATP</name>
        <dbReference type="ChEBI" id="CHEBI:30616"/>
    </ligand>
</feature>
<dbReference type="EMBL" id="NDYC01000048">
    <property type="protein sequence ID" value="OXZ26426.1"/>
    <property type="molecule type" value="Genomic_DNA"/>
</dbReference>
<evidence type="ECO:0000256" key="4">
    <source>
        <dbReference type="ARBA" id="ARBA00022490"/>
    </source>
</evidence>
<dbReference type="GO" id="GO:0009432">
    <property type="term" value="P:SOS response"/>
    <property type="evidence" value="ECO:0007669"/>
    <property type="project" value="UniProtKB-UniRule"/>
</dbReference>
<evidence type="ECO:0000256" key="8">
    <source>
        <dbReference type="ARBA" id="ARBA00022840"/>
    </source>
</evidence>
<reference evidence="16" key="1">
    <citation type="submission" date="2017-04" db="EMBL/GenBank/DDBJ databases">
        <title>Finegoldia magna isolated from orthopedic joint implant-associated infections.</title>
        <authorList>
            <person name="Bjorklund S."/>
            <person name="Bruggemann H."/>
            <person name="Jensen A."/>
            <person name="Hellmark B."/>
            <person name="Soderquist B."/>
        </authorList>
    </citation>
    <scope>NUCLEOTIDE SEQUENCE [LARGE SCALE GENOMIC DNA]</scope>
    <source>
        <strain evidence="16">CCUG 54800</strain>
    </source>
</reference>
<comment type="similarity">
    <text evidence="2 12 13">Belongs to the RecF family.</text>
</comment>
<keyword evidence="7 12" id="KW-0227">DNA damage</keyword>
<dbReference type="AlphaFoldDB" id="A0A233V1Z8"/>
<dbReference type="PANTHER" id="PTHR32182:SF0">
    <property type="entry name" value="DNA REPLICATION AND REPAIR PROTEIN RECF"/>
    <property type="match status" value="1"/>
</dbReference>
<evidence type="ECO:0000256" key="10">
    <source>
        <dbReference type="ARBA" id="ARBA00023204"/>
    </source>
</evidence>
<dbReference type="PANTHER" id="PTHR32182">
    <property type="entry name" value="DNA REPLICATION AND REPAIR PROTEIN RECF"/>
    <property type="match status" value="1"/>
</dbReference>
<keyword evidence="4 12" id="KW-0963">Cytoplasm</keyword>
<dbReference type="GO" id="GO:0005737">
    <property type="term" value="C:cytoplasm"/>
    <property type="evidence" value="ECO:0007669"/>
    <property type="project" value="UniProtKB-SubCell"/>
</dbReference>
<comment type="function">
    <text evidence="12 13">The RecF protein is involved in DNA metabolism; it is required for DNA replication and normal SOS inducibility. RecF binds preferentially to single-stranded, linear DNA. It also seems to bind ATP.</text>
</comment>
<evidence type="ECO:0000256" key="3">
    <source>
        <dbReference type="ARBA" id="ARBA00020170"/>
    </source>
</evidence>
<dbReference type="InterPro" id="IPR027417">
    <property type="entry name" value="P-loop_NTPase"/>
</dbReference>
<dbReference type="GO" id="GO:0006302">
    <property type="term" value="P:double-strand break repair"/>
    <property type="evidence" value="ECO:0007669"/>
    <property type="project" value="TreeGrafter"/>
</dbReference>
<comment type="subcellular location">
    <subcellularLocation>
        <location evidence="1 12 13">Cytoplasm</location>
    </subcellularLocation>
</comment>
<dbReference type="Pfam" id="PF02463">
    <property type="entry name" value="SMC_N"/>
    <property type="match status" value="1"/>
</dbReference>
<dbReference type="RefSeq" id="WP_094206480.1">
    <property type="nucleotide sequence ID" value="NZ_JAWGQT010000025.1"/>
</dbReference>
<dbReference type="Gene3D" id="1.20.1050.90">
    <property type="entry name" value="RecF/RecN/SMC, N-terminal domain"/>
    <property type="match status" value="1"/>
</dbReference>
<dbReference type="HAMAP" id="MF_00365">
    <property type="entry name" value="RecF"/>
    <property type="match status" value="1"/>
</dbReference>
<dbReference type="GO" id="GO:0005524">
    <property type="term" value="F:ATP binding"/>
    <property type="evidence" value="ECO:0007669"/>
    <property type="project" value="UniProtKB-UniRule"/>
</dbReference>
<name>A0A233V1Z8_FINMA</name>
<feature type="domain" description="RecF/RecN/SMC N-terminal" evidence="14">
    <location>
        <begin position="3"/>
        <end position="335"/>
    </location>
</feature>
<evidence type="ECO:0000256" key="13">
    <source>
        <dbReference type="RuleBase" id="RU000578"/>
    </source>
</evidence>
<keyword evidence="10 12" id="KW-0234">DNA repair</keyword>
<dbReference type="SUPFAM" id="SSF52540">
    <property type="entry name" value="P-loop containing nucleoside triphosphate hydrolases"/>
    <property type="match status" value="1"/>
</dbReference>
<comment type="caution">
    <text evidence="15">The sequence shown here is derived from an EMBL/GenBank/DDBJ whole genome shotgun (WGS) entry which is preliminary data.</text>
</comment>
<dbReference type="InterPro" id="IPR001238">
    <property type="entry name" value="DNA-binding_RecF"/>
</dbReference>
<protein>
    <recommendedName>
        <fullName evidence="3 12">DNA replication and repair protein RecF</fullName>
    </recommendedName>
</protein>
<dbReference type="InterPro" id="IPR042174">
    <property type="entry name" value="RecF_2"/>
</dbReference>
<evidence type="ECO:0000256" key="7">
    <source>
        <dbReference type="ARBA" id="ARBA00022763"/>
    </source>
</evidence>
<keyword evidence="6 12" id="KW-0547">Nucleotide-binding</keyword>
<evidence type="ECO:0000256" key="5">
    <source>
        <dbReference type="ARBA" id="ARBA00022705"/>
    </source>
</evidence>
<evidence type="ECO:0000256" key="6">
    <source>
        <dbReference type="ARBA" id="ARBA00022741"/>
    </source>
</evidence>
<evidence type="ECO:0000256" key="12">
    <source>
        <dbReference type="HAMAP-Rule" id="MF_00365"/>
    </source>
</evidence>
<organism evidence="15 16">
    <name type="scientific">Finegoldia magna</name>
    <name type="common">Peptostreptococcus magnus</name>
    <dbReference type="NCBI Taxonomy" id="1260"/>
    <lineage>
        <taxon>Bacteria</taxon>
        <taxon>Bacillati</taxon>
        <taxon>Bacillota</taxon>
        <taxon>Tissierellia</taxon>
        <taxon>Tissierellales</taxon>
        <taxon>Peptoniphilaceae</taxon>
        <taxon>Finegoldia</taxon>
    </lineage>
</organism>
<dbReference type="GO" id="GO:0003697">
    <property type="term" value="F:single-stranded DNA binding"/>
    <property type="evidence" value="ECO:0007669"/>
    <property type="project" value="UniProtKB-UniRule"/>
</dbReference>
<keyword evidence="8 12" id="KW-0067">ATP-binding</keyword>
<evidence type="ECO:0000256" key="1">
    <source>
        <dbReference type="ARBA" id="ARBA00004496"/>
    </source>
</evidence>
<proteinExistence type="inferred from homology"/>
<dbReference type="Proteomes" id="UP000215413">
    <property type="component" value="Unassembled WGS sequence"/>
</dbReference>
<keyword evidence="5 12" id="KW-0235">DNA replication</keyword>
<dbReference type="GO" id="GO:0000731">
    <property type="term" value="P:DNA synthesis involved in DNA repair"/>
    <property type="evidence" value="ECO:0007669"/>
    <property type="project" value="TreeGrafter"/>
</dbReference>
<evidence type="ECO:0000313" key="16">
    <source>
        <dbReference type="Proteomes" id="UP000215413"/>
    </source>
</evidence>